<feature type="repeat" description="WD" evidence="11">
    <location>
        <begin position="845"/>
        <end position="876"/>
    </location>
</feature>
<dbReference type="InterPro" id="IPR036322">
    <property type="entry name" value="WD40_repeat_dom_sf"/>
</dbReference>
<name>A0A9W8DTN9_9FUNG</name>
<proteinExistence type="inferred from homology"/>
<dbReference type="PANTHER" id="PTHR44111">
    <property type="entry name" value="ELONGATOR COMPLEX PROTEIN 2"/>
    <property type="match status" value="1"/>
</dbReference>
<feature type="repeat" description="WD" evidence="11">
    <location>
        <begin position="495"/>
        <end position="526"/>
    </location>
</feature>
<dbReference type="PROSITE" id="PS50082">
    <property type="entry name" value="WD_REPEATS_2"/>
    <property type="match status" value="3"/>
</dbReference>
<dbReference type="GO" id="GO:0005737">
    <property type="term" value="C:cytoplasm"/>
    <property type="evidence" value="ECO:0007669"/>
    <property type="project" value="UniProtKB-SubCell"/>
</dbReference>
<dbReference type="PANTHER" id="PTHR44111:SF1">
    <property type="entry name" value="ELONGATOR COMPLEX PROTEIN 2"/>
    <property type="match status" value="1"/>
</dbReference>
<evidence type="ECO:0000313" key="14">
    <source>
        <dbReference type="Proteomes" id="UP001150569"/>
    </source>
</evidence>
<dbReference type="SUPFAM" id="SSF50978">
    <property type="entry name" value="WD40 repeat-like"/>
    <property type="match status" value="2"/>
</dbReference>
<evidence type="ECO:0000256" key="6">
    <source>
        <dbReference type="ARBA" id="ARBA00022490"/>
    </source>
</evidence>
<dbReference type="InterPro" id="IPR037289">
    <property type="entry name" value="Elp2"/>
</dbReference>
<evidence type="ECO:0000256" key="2">
    <source>
        <dbReference type="ARBA" id="ARBA00004496"/>
    </source>
</evidence>
<dbReference type="OrthoDB" id="27911at2759"/>
<evidence type="ECO:0000256" key="12">
    <source>
        <dbReference type="SAM" id="MobiDB-lite"/>
    </source>
</evidence>
<evidence type="ECO:0000256" key="5">
    <source>
        <dbReference type="ARBA" id="ARBA00020267"/>
    </source>
</evidence>
<evidence type="ECO:0000256" key="10">
    <source>
        <dbReference type="ARBA" id="ARBA00023242"/>
    </source>
</evidence>
<comment type="pathway">
    <text evidence="3">tRNA modification; 5-methoxycarbonylmethyl-2-thiouridine-tRNA biosynthesis.</text>
</comment>
<protein>
    <recommendedName>
        <fullName evidence="5">Elongator complex protein 2</fullName>
    </recommendedName>
</protein>
<dbReference type="Gene3D" id="2.130.10.10">
    <property type="entry name" value="YVTN repeat-like/Quinoprotein amine dehydrogenase"/>
    <property type="match status" value="5"/>
</dbReference>
<evidence type="ECO:0000256" key="8">
    <source>
        <dbReference type="ARBA" id="ARBA00022694"/>
    </source>
</evidence>
<keyword evidence="10" id="KW-0539">Nucleus</keyword>
<feature type="region of interest" description="Disordered" evidence="12">
    <location>
        <begin position="805"/>
        <end position="831"/>
    </location>
</feature>
<dbReference type="GO" id="GO:0033588">
    <property type="term" value="C:elongator holoenzyme complex"/>
    <property type="evidence" value="ECO:0007669"/>
    <property type="project" value="InterPro"/>
</dbReference>
<evidence type="ECO:0000256" key="1">
    <source>
        <dbReference type="ARBA" id="ARBA00004123"/>
    </source>
</evidence>
<keyword evidence="8" id="KW-0819">tRNA processing</keyword>
<keyword evidence="6" id="KW-0963">Cytoplasm</keyword>
<evidence type="ECO:0000256" key="9">
    <source>
        <dbReference type="ARBA" id="ARBA00022737"/>
    </source>
</evidence>
<keyword evidence="14" id="KW-1185">Reference proteome</keyword>
<dbReference type="GO" id="GO:0005634">
    <property type="term" value="C:nucleus"/>
    <property type="evidence" value="ECO:0007669"/>
    <property type="project" value="UniProtKB-SubCell"/>
</dbReference>
<dbReference type="EMBL" id="JANBPT010000389">
    <property type="protein sequence ID" value="KAJ1922535.1"/>
    <property type="molecule type" value="Genomic_DNA"/>
</dbReference>
<gene>
    <name evidence="13" type="primary">ELP2_2</name>
    <name evidence="13" type="ORF">IWQ60_006462</name>
</gene>
<evidence type="ECO:0000256" key="11">
    <source>
        <dbReference type="PROSITE-ProRule" id="PRU00221"/>
    </source>
</evidence>
<evidence type="ECO:0000313" key="13">
    <source>
        <dbReference type="EMBL" id="KAJ1922535.1"/>
    </source>
</evidence>
<comment type="subcellular location">
    <subcellularLocation>
        <location evidence="2">Cytoplasm</location>
    </subcellularLocation>
    <subcellularLocation>
        <location evidence="1">Nucleus</location>
    </subcellularLocation>
</comment>
<organism evidence="13 14">
    <name type="scientific">Tieghemiomyces parasiticus</name>
    <dbReference type="NCBI Taxonomy" id="78921"/>
    <lineage>
        <taxon>Eukaryota</taxon>
        <taxon>Fungi</taxon>
        <taxon>Fungi incertae sedis</taxon>
        <taxon>Zoopagomycota</taxon>
        <taxon>Kickxellomycotina</taxon>
        <taxon>Dimargaritomycetes</taxon>
        <taxon>Dimargaritales</taxon>
        <taxon>Dimargaritaceae</taxon>
        <taxon>Tieghemiomyces</taxon>
    </lineage>
</organism>
<sequence>MALLAETDLISVGCNPVPQVAVWAPPPHVANDATFGLGVVAYGANNLVALFDPLEPEHRGVQQTLKGHTGRVNCVRALSTPVTLDEPLARTVALVSGAADKTARVWKLDPVLGIWRCSATLTGPTCPVISVGVLPGPSSTDADLIAVGSTDGTVRLYHRREVPGQWEDRTELVQTIDGGSKYALAIALARLPHSTLPILATGCTDSKIHLYAPQTTTPATDDGSVFTPFTHILALTGHGNWVRSLSFARFDGGPGNDDDDYLMLASGAQDKYIRLWKFVPYRAAFTSTATNATTDKTISDPANVHDDTAELSTEQMLEALQEALGQTGSSVKNYQLTTRLSTKAQLMVVGGGGGDSDNKDSTEALARFAVSIEAVVLGHDDWVHSVQWQPRCAINGTIVQPAGFVSTSADKSMIVWRPDPATGIWISTARVGEMGGMSTLGFFDGMFSPDGRHLLAHGATGAFHMWSAVPNTDITVGEDGDGLEIDVTWTPQFTVSGHTRAVQSLAWDPRARYLVTVSLDQTTRLFAPWQRRKVAGEAPTTHSEGSGATGKLIKSWHEMARPQVHGYDLQCVAFTADYQFVSGADEKVLRAFDAPGTFVESLVAITGDESTPLVTPSGDSIEVKGGDDSSAAAAEPSMGVAVARPVAANLPALGLSNKAVFENDLQTAEAMTDDFLARQYSVGGRGVADTLRNALRIPPLEELRMQHTLWPETDKVYGHGYELISVAATHQTSTPPSRTPAAPIVASCCRSTTDRHAVIRLVDTRRWLEFQHPLPGHTLTVTRLTFSPDNRYLLSVSRDRSWQLSERIQDQSEETSASSSSSEGRRVREPADLSVAPYRPVQHFPKAHARIIWDAAWSPDGQYFATGSRDKNVKIWHQGQPSLNTRGDDNDQSDKHVAWTCVATLKLPEAVTAVDFGPLVQDSSPNAPTYLLAVGQEDGRITLVRSCPPKDTTEVASGPAWEIWTALDDWICPAGFVSQLAWRRTETGRDPITAAETPLQLACSSHDNSVRIFTLRLP</sequence>
<dbReference type="SMART" id="SM00320">
    <property type="entry name" value="WD40"/>
    <property type="match status" value="11"/>
</dbReference>
<dbReference type="InterPro" id="IPR015943">
    <property type="entry name" value="WD40/YVTN_repeat-like_dom_sf"/>
</dbReference>
<accession>A0A9W8DTN9</accession>
<evidence type="ECO:0000256" key="4">
    <source>
        <dbReference type="ARBA" id="ARBA00005881"/>
    </source>
</evidence>
<dbReference type="FunFam" id="2.130.10.10:FF:000400">
    <property type="entry name" value="Elongator acetyltransferase complex subunit 2"/>
    <property type="match status" value="1"/>
</dbReference>
<evidence type="ECO:0000256" key="3">
    <source>
        <dbReference type="ARBA" id="ARBA00005043"/>
    </source>
</evidence>
<dbReference type="GO" id="GO:0002098">
    <property type="term" value="P:tRNA wobble uridine modification"/>
    <property type="evidence" value="ECO:0007669"/>
    <property type="project" value="InterPro"/>
</dbReference>
<dbReference type="AlphaFoldDB" id="A0A9W8DTN9"/>
<dbReference type="InterPro" id="IPR001680">
    <property type="entry name" value="WD40_rpt"/>
</dbReference>
<reference evidence="13" key="1">
    <citation type="submission" date="2022-07" db="EMBL/GenBank/DDBJ databases">
        <title>Phylogenomic reconstructions and comparative analyses of Kickxellomycotina fungi.</title>
        <authorList>
            <person name="Reynolds N.K."/>
            <person name="Stajich J.E."/>
            <person name="Barry K."/>
            <person name="Grigoriev I.V."/>
            <person name="Crous P."/>
            <person name="Smith M.E."/>
        </authorList>
    </citation>
    <scope>NUCLEOTIDE SEQUENCE</scope>
    <source>
        <strain evidence="13">RSA 861</strain>
    </source>
</reference>
<feature type="repeat" description="WD" evidence="11">
    <location>
        <begin position="774"/>
        <end position="801"/>
    </location>
</feature>
<dbReference type="Pfam" id="PF00400">
    <property type="entry name" value="WD40"/>
    <property type="match status" value="7"/>
</dbReference>
<keyword evidence="7 11" id="KW-0853">WD repeat</keyword>
<comment type="similarity">
    <text evidence="4">Belongs to the WD repeat ELP2 family.</text>
</comment>
<dbReference type="PROSITE" id="PS50294">
    <property type="entry name" value="WD_REPEATS_REGION"/>
    <property type="match status" value="2"/>
</dbReference>
<comment type="caution">
    <text evidence="13">The sequence shown here is derived from an EMBL/GenBank/DDBJ whole genome shotgun (WGS) entry which is preliminary data.</text>
</comment>
<evidence type="ECO:0000256" key="7">
    <source>
        <dbReference type="ARBA" id="ARBA00022574"/>
    </source>
</evidence>
<dbReference type="Proteomes" id="UP001150569">
    <property type="component" value="Unassembled WGS sequence"/>
</dbReference>
<keyword evidence="9" id="KW-0677">Repeat</keyword>